<dbReference type="AlphaFoldDB" id="K5X0P6"/>
<evidence type="ECO:0000313" key="4">
    <source>
        <dbReference type="Proteomes" id="UP000008370"/>
    </source>
</evidence>
<keyword evidence="1" id="KW-1133">Transmembrane helix</keyword>
<keyword evidence="1" id="KW-0812">Transmembrane</keyword>
<sequence>GLVVYEYIITFNQEVAVIWRRKFSLASVLLITTRWIMVLGPILNTTPSAQTWCDILTVKLQEIELVSCVVFSALRVYALWRGSRMKYVFQVLAVVLMLGLVPIGTNISALLKFALTVIIMYMCCAVLWFTRCSLIAADIIVLVLTWIKSFEHFKEMRRLKLKLSISAVLLRDGKYITLCCICHESNPHNTLLGALYFL</sequence>
<dbReference type="Proteomes" id="UP000008370">
    <property type="component" value="Unassembled WGS sequence"/>
</dbReference>
<keyword evidence="1" id="KW-0472">Membrane</keyword>
<dbReference type="OrthoDB" id="2804045at2759"/>
<feature type="transmembrane region" description="Helical" evidence="1">
    <location>
        <begin position="23"/>
        <end position="43"/>
    </location>
</feature>
<reference evidence="3 4" key="1">
    <citation type="journal article" date="2012" name="BMC Genomics">
        <title>Comparative genomics of the white-rot fungi, Phanerochaete carnosa and P. chrysosporium, to elucidate the genetic basis of the distinct wood types they colonize.</title>
        <authorList>
            <person name="Suzuki H."/>
            <person name="MacDonald J."/>
            <person name="Syed K."/>
            <person name="Salamov A."/>
            <person name="Hori C."/>
            <person name="Aerts A."/>
            <person name="Henrissat B."/>
            <person name="Wiebenga A."/>
            <person name="vanKuyk P.A."/>
            <person name="Barry K."/>
            <person name="Lindquist E."/>
            <person name="LaButti K."/>
            <person name="Lapidus A."/>
            <person name="Lucas S."/>
            <person name="Coutinho P."/>
            <person name="Gong Y."/>
            <person name="Samejima M."/>
            <person name="Mahadevan R."/>
            <person name="Abou-Zaid M."/>
            <person name="de Vries R.P."/>
            <person name="Igarashi K."/>
            <person name="Yadav J.S."/>
            <person name="Grigoriev I.V."/>
            <person name="Master E.R."/>
        </authorList>
    </citation>
    <scope>NUCLEOTIDE SEQUENCE [LARGE SCALE GENOMIC DNA]</scope>
    <source>
        <strain evidence="3 4">HHB-10118-sp</strain>
    </source>
</reference>
<feature type="non-terminal residue" evidence="3">
    <location>
        <position position="198"/>
    </location>
</feature>
<dbReference type="RefSeq" id="XP_007394166.1">
    <property type="nucleotide sequence ID" value="XM_007394104.1"/>
</dbReference>
<proteinExistence type="predicted"/>
<feature type="transmembrane region" description="Helical" evidence="1">
    <location>
        <begin position="63"/>
        <end position="80"/>
    </location>
</feature>
<evidence type="ECO:0000259" key="2">
    <source>
        <dbReference type="Pfam" id="PF20151"/>
    </source>
</evidence>
<dbReference type="GeneID" id="18920772"/>
<dbReference type="InterPro" id="IPR045340">
    <property type="entry name" value="DUF6533"/>
</dbReference>
<dbReference type="Pfam" id="PF20151">
    <property type="entry name" value="DUF6533"/>
    <property type="match status" value="1"/>
</dbReference>
<keyword evidence="4" id="KW-1185">Reference proteome</keyword>
<protein>
    <recommendedName>
        <fullName evidence="2">DUF6533 domain-containing protein</fullName>
    </recommendedName>
</protein>
<organism evidence="3 4">
    <name type="scientific">Phanerochaete carnosa (strain HHB-10118-sp)</name>
    <name type="common">White-rot fungus</name>
    <name type="synonym">Peniophora carnosa</name>
    <dbReference type="NCBI Taxonomy" id="650164"/>
    <lineage>
        <taxon>Eukaryota</taxon>
        <taxon>Fungi</taxon>
        <taxon>Dikarya</taxon>
        <taxon>Basidiomycota</taxon>
        <taxon>Agaricomycotina</taxon>
        <taxon>Agaricomycetes</taxon>
        <taxon>Polyporales</taxon>
        <taxon>Phanerochaetaceae</taxon>
        <taxon>Phanerochaete</taxon>
    </lineage>
</organism>
<evidence type="ECO:0000313" key="3">
    <source>
        <dbReference type="EMBL" id="EKM56312.1"/>
    </source>
</evidence>
<feature type="transmembrane region" description="Helical" evidence="1">
    <location>
        <begin position="117"/>
        <end position="147"/>
    </location>
</feature>
<accession>K5X0P6</accession>
<name>K5X0P6_PHACS</name>
<dbReference type="InParanoid" id="K5X0P6"/>
<dbReference type="EMBL" id="JH930471">
    <property type="protein sequence ID" value="EKM56312.1"/>
    <property type="molecule type" value="Genomic_DNA"/>
</dbReference>
<gene>
    <name evidence="3" type="ORF">PHACADRAFT_92217</name>
</gene>
<evidence type="ECO:0000256" key="1">
    <source>
        <dbReference type="SAM" id="Phobius"/>
    </source>
</evidence>
<dbReference type="HOGENOM" id="CLU_053360_3_2_1"/>
<dbReference type="KEGG" id="pco:PHACADRAFT_92217"/>
<feature type="domain" description="DUF6533" evidence="2">
    <location>
        <begin position="2"/>
        <end position="39"/>
    </location>
</feature>
<feature type="transmembrane region" description="Helical" evidence="1">
    <location>
        <begin position="87"/>
        <end position="111"/>
    </location>
</feature>